<keyword evidence="1 2" id="KW-0732">Signal</keyword>
<dbReference type="AlphaFoldDB" id="A0A0G3SSL5"/>
<reference evidence="4 8" key="3">
    <citation type="submission" date="2018-05" db="EMBL/GenBank/DDBJ databases">
        <title>Klebsiella quasipneumonaiae provides a window into carbapenemase gene transfer, plasmid rearrangements and nosocomial acquisition from the hospital environment.</title>
        <authorList>
            <person name="Mathers A.J."/>
            <person name="Vegesana K."/>
            <person name="Stoesser N."/>
            <person name="Crook D."/>
            <person name="Vaughan A."/>
            <person name="Barry K."/>
            <person name="Parikh H."/>
            <person name="Sebra R."/>
            <person name="Kotay S."/>
            <person name="Walker A.S."/>
            <person name="Sheppard A.E."/>
        </authorList>
    </citation>
    <scope>NUCLEOTIDE SEQUENCE [LARGE SCALE GENOMIC DNA]</scope>
    <source>
        <strain evidence="4 8">CAV1761</strain>
    </source>
</reference>
<dbReference type="EMBL" id="LJEX02000001">
    <property type="protein sequence ID" value="OCO91426.1"/>
    <property type="molecule type" value="Genomic_DNA"/>
</dbReference>
<dbReference type="Gene3D" id="2.70.50.50">
    <property type="entry name" value="chitin-binding protein cbp21"/>
    <property type="match status" value="1"/>
</dbReference>
<protein>
    <submittedName>
        <fullName evidence="5">Chitin-binding protein</fullName>
    </submittedName>
</protein>
<evidence type="ECO:0000313" key="7">
    <source>
        <dbReference type="Proteomes" id="UP000050489"/>
    </source>
</evidence>
<evidence type="ECO:0000256" key="1">
    <source>
        <dbReference type="ARBA" id="ARBA00022729"/>
    </source>
</evidence>
<reference evidence="6" key="6">
    <citation type="submission" date="2018-06" db="EMBL/GenBank/DDBJ databases">
        <authorList>
            <person name="Martins R.C."/>
            <person name="Perdigao-Neto L.V."/>
            <person name="Costa S.F."/>
            <person name="Levin A.S.S."/>
        </authorList>
    </citation>
    <scope>NUCLEOTIDE SEQUENCE</scope>
    <source>
        <strain evidence="6">1283</strain>
    </source>
</reference>
<evidence type="ECO:0000313" key="9">
    <source>
        <dbReference type="Proteomes" id="UP000247823"/>
    </source>
</evidence>
<organism evidence="5 7">
    <name type="scientific">Serratia marcescens</name>
    <dbReference type="NCBI Taxonomy" id="615"/>
    <lineage>
        <taxon>Bacteria</taxon>
        <taxon>Pseudomonadati</taxon>
        <taxon>Pseudomonadota</taxon>
        <taxon>Gammaproteobacteria</taxon>
        <taxon>Enterobacterales</taxon>
        <taxon>Yersiniaceae</taxon>
        <taxon>Serratia</taxon>
    </lineage>
</organism>
<dbReference type="Proteomes" id="UP000050489">
    <property type="component" value="Unassembled WGS sequence"/>
</dbReference>
<reference evidence="5" key="2">
    <citation type="journal article" date="2017" name="PLoS ONE">
        <title>Genomic and phenotypic characterisation of fluoroquinolone resistance mechanisms in Enterobacteriaceae in Durban, South Africa.</title>
        <authorList>
            <person name="Osei Sekyere J."/>
            <person name="Amoako D.G."/>
        </authorList>
    </citation>
    <scope>NUCLEOTIDE SEQUENCE</scope>
    <source>
        <strain evidence="5">945174350</strain>
    </source>
</reference>
<evidence type="ECO:0000313" key="5">
    <source>
        <dbReference type="EMBL" id="OCO91426.1"/>
    </source>
</evidence>
<dbReference type="InterPro" id="IPR004302">
    <property type="entry name" value="Cellulose/chitin-bd_N"/>
</dbReference>
<evidence type="ECO:0000313" key="8">
    <source>
        <dbReference type="Proteomes" id="UP000245399"/>
    </source>
</evidence>
<evidence type="ECO:0000259" key="3">
    <source>
        <dbReference type="Pfam" id="PF03067"/>
    </source>
</evidence>
<reference evidence="9" key="5">
    <citation type="submission" date="2018-06" db="EMBL/GenBank/DDBJ databases">
        <title>Serratia marcescens genome sequencing and assembly.</title>
        <authorList>
            <person name="Martins R.C."/>
            <person name="Perdigao-Neto L.V."/>
            <person name="Costa S.F."/>
            <person name="Levin A.S.S."/>
        </authorList>
    </citation>
    <scope>NUCLEOTIDE SEQUENCE [LARGE SCALE GENOMIC DNA]</scope>
    <source>
        <strain evidence="9">1283</strain>
    </source>
</reference>
<dbReference type="EMBL" id="CP029449">
    <property type="protein sequence ID" value="AWL70598.1"/>
    <property type="molecule type" value="Genomic_DNA"/>
</dbReference>
<dbReference type="SUPFAM" id="SSF81296">
    <property type="entry name" value="E set domains"/>
    <property type="match status" value="1"/>
</dbReference>
<evidence type="ECO:0000313" key="4">
    <source>
        <dbReference type="EMBL" id="AWL70598.1"/>
    </source>
</evidence>
<dbReference type="Proteomes" id="UP000245399">
    <property type="component" value="Chromosome"/>
</dbReference>
<dbReference type="PANTHER" id="PTHR34823">
    <property type="entry name" value="GLCNAC-BINDING PROTEIN A"/>
    <property type="match status" value="1"/>
</dbReference>
<dbReference type="PANTHER" id="PTHR34823:SF1">
    <property type="entry name" value="CHITIN-BINDING TYPE-4 DOMAIN-CONTAINING PROTEIN"/>
    <property type="match status" value="1"/>
</dbReference>
<name>A0A0G3SSL5_SERMA</name>
<dbReference type="InterPro" id="IPR014756">
    <property type="entry name" value="Ig_E-set"/>
</dbReference>
<keyword evidence="9" id="KW-1185">Reference proteome</keyword>
<gene>
    <name evidence="5" type="ORF">AN695_0201105</name>
    <name evidence="4" type="ORF">DKC05_24580</name>
    <name evidence="6" type="ORF">DMW51_26375</name>
</gene>
<feature type="chain" id="PRO_5044542559" evidence="2">
    <location>
        <begin position="23"/>
        <end position="281"/>
    </location>
</feature>
<dbReference type="Pfam" id="PF03067">
    <property type="entry name" value="LPMO_10"/>
    <property type="match status" value="1"/>
</dbReference>
<reference evidence="7" key="1">
    <citation type="submission" date="2016-04" db="EMBL/GenBank/DDBJ databases">
        <authorList>
            <person name="Osei Sekyere J."/>
            <person name="Sivertsen A."/>
            <person name="Pedersen A.T."/>
            <person name="Sundsfjord A."/>
        </authorList>
    </citation>
    <scope>NUCLEOTIDE SEQUENCE [LARGE SCALE GENOMIC DNA]</scope>
    <source>
        <strain evidence="7">945174350</strain>
    </source>
</reference>
<evidence type="ECO:0000256" key="2">
    <source>
        <dbReference type="SAM" id="SignalP"/>
    </source>
</evidence>
<dbReference type="InterPro" id="IPR051024">
    <property type="entry name" value="GlcNAc_Chitin_IntDeg"/>
</dbReference>
<accession>A0A0G3SSL5</accession>
<feature type="signal peptide" evidence="2">
    <location>
        <begin position="1"/>
        <end position="22"/>
    </location>
</feature>
<feature type="domain" description="Chitin-binding type-4" evidence="3">
    <location>
        <begin position="41"/>
        <end position="277"/>
    </location>
</feature>
<evidence type="ECO:0000313" key="6">
    <source>
        <dbReference type="EMBL" id="PYA55240.1"/>
    </source>
</evidence>
<sequence length="281" mass="31235">MLLQKTLLALASCSLFSVAAFAQTPPSPYQNVAASSLQPRHGSPAIPISRQYQCYKEGGYYWPADGSGIPQSDCKAAYQLVYHKYLDKSGIVVPKEEGKKSAINSKKNAVDIIEQSNYQFRQWNEASKNVADYNNPDAVKAAIPDGQLCSAGNVGAEWDERSKVWNDKSGLDAVTAWRATDIQKTSEGKIDIVYDATATHDPSFFEVYISRPDYNAATAPLKWSDLVLLEKVENVKPENQQYKFAVNAKDYTGKHVIYIRWQRIDPVGEGFYSCSDVNIKG</sequence>
<dbReference type="Proteomes" id="UP000247823">
    <property type="component" value="Unassembled WGS sequence"/>
</dbReference>
<reference evidence="6 9" key="4">
    <citation type="submission" date="2018-06" db="EMBL/GenBank/DDBJ databases">
        <title>Serratia marcescens genome sequencing and assembly.</title>
        <authorList>
            <person name="Martins R.C.R."/>
            <person name="Perdigao-Neto L.V."/>
            <person name="Costa S.F."/>
            <person name="Levin A.S.S."/>
        </authorList>
    </citation>
    <scope>NUCLEOTIDE SEQUENCE [LARGE SCALE GENOMIC DNA]</scope>
    <source>
        <strain evidence="6 9">1283</strain>
    </source>
</reference>
<dbReference type="EMBL" id="QJQB01000592">
    <property type="protein sequence ID" value="PYA55240.1"/>
    <property type="molecule type" value="Genomic_DNA"/>
</dbReference>
<dbReference type="RefSeq" id="WP_038872219.1">
    <property type="nucleotide sequence ID" value="NZ_CABMHU010000142.1"/>
</dbReference>
<proteinExistence type="predicted"/>